<evidence type="ECO:0000313" key="2">
    <source>
        <dbReference type="EMBL" id="NAY90471.1"/>
    </source>
</evidence>
<keyword evidence="1" id="KW-0812">Transmembrane</keyword>
<dbReference type="EMBL" id="JAAABI010000001">
    <property type="protein sequence ID" value="NAY90471.1"/>
    <property type="molecule type" value="Genomic_DNA"/>
</dbReference>
<dbReference type="Proteomes" id="UP000667650">
    <property type="component" value="Unassembled WGS sequence"/>
</dbReference>
<keyword evidence="1" id="KW-0472">Membrane</keyword>
<keyword evidence="1" id="KW-1133">Transmembrane helix</keyword>
<evidence type="ECO:0000256" key="1">
    <source>
        <dbReference type="SAM" id="Phobius"/>
    </source>
</evidence>
<comment type="caution">
    <text evidence="2">The sequence shown here is derived from an EMBL/GenBank/DDBJ whole genome shotgun (WGS) entry which is preliminary data.</text>
</comment>
<accession>A0A964TA85</accession>
<evidence type="ECO:0000313" key="3">
    <source>
        <dbReference type="Proteomes" id="UP000667650"/>
    </source>
</evidence>
<keyword evidence="3" id="KW-1185">Reference proteome</keyword>
<dbReference type="Pfam" id="PF12725">
    <property type="entry name" value="DUF3810"/>
    <property type="match status" value="1"/>
</dbReference>
<protein>
    <submittedName>
        <fullName evidence="2">DUF3810 family protein</fullName>
    </submittedName>
</protein>
<organism evidence="2 3">
    <name type="scientific">Flagellimonas ochracea</name>
    <dbReference type="NCBI Taxonomy" id="2696472"/>
    <lineage>
        <taxon>Bacteria</taxon>
        <taxon>Pseudomonadati</taxon>
        <taxon>Bacteroidota</taxon>
        <taxon>Flavobacteriia</taxon>
        <taxon>Flavobacteriales</taxon>
        <taxon>Flavobacteriaceae</taxon>
        <taxon>Flagellimonas</taxon>
    </lineage>
</organism>
<reference evidence="2" key="1">
    <citation type="submission" date="2020-01" db="EMBL/GenBank/DDBJ databases">
        <title>Muricauda ochracea sp. nov., isolated from a tidal flat of Garorim bay in Korea.</title>
        <authorList>
            <person name="Kim D."/>
            <person name="Yoo Y."/>
            <person name="Kim J.-J."/>
        </authorList>
    </citation>
    <scope>NUCLEOTIDE SEQUENCE</scope>
    <source>
        <strain evidence="2">JGD-17</strain>
    </source>
</reference>
<feature type="transmembrane region" description="Helical" evidence="1">
    <location>
        <begin position="96"/>
        <end position="116"/>
    </location>
</feature>
<gene>
    <name evidence="2" type="ORF">GTQ34_00945</name>
</gene>
<dbReference type="InterPro" id="IPR024294">
    <property type="entry name" value="DUF3810"/>
</dbReference>
<feature type="transmembrane region" description="Helical" evidence="1">
    <location>
        <begin position="59"/>
        <end position="84"/>
    </location>
</feature>
<dbReference type="AlphaFoldDB" id="A0A964TA85"/>
<sequence length="366" mass="42424">MPISMKLRLPPIQKTKTIVALALPVQIVLVKWVGAYPDFVEQYYSNGLYPVISEALRMLLGWIPFSMGDIFYLVLFILVVRSILKHRKSIKKRPLFFLKDIAVFLSMAFFAFHFLWGMNYYRQPIGEKLGIAREYELTELIGYTKYLAKKTNNYQQQIAGDTSSAIKIPYSRREIFNKTKKGYESFKEKYPAFEYKKPSLKASLFSLPLTYMGYGGYLNPFTNEAQVNALTPMFRLPMVSGHEVGHQLGYGAEGATNFIGFLVTEHNEDPYFKYAAYHHALGYCLSDLARKDEDSSKEIFESLNPGVKKNFTELKEFWENYQNPLEPVFKFVFNTFLKVNNQNEGIRSYHAVVGYMINYQKKYSVD</sequence>
<proteinExistence type="predicted"/>
<name>A0A964TA85_9FLAO</name>